<keyword evidence="3" id="KW-1185">Reference proteome</keyword>
<feature type="transmembrane region" description="Helical" evidence="1">
    <location>
        <begin position="208"/>
        <end position="225"/>
    </location>
</feature>
<comment type="caution">
    <text evidence="2">The sequence shown here is derived from an EMBL/GenBank/DDBJ whole genome shotgun (WGS) entry which is preliminary data.</text>
</comment>
<organism evidence="2 3">
    <name type="scientific">Winogradskyella pacifica</name>
    <dbReference type="NCBI Taxonomy" id="664642"/>
    <lineage>
        <taxon>Bacteria</taxon>
        <taxon>Pseudomonadati</taxon>
        <taxon>Bacteroidota</taxon>
        <taxon>Flavobacteriia</taxon>
        <taxon>Flavobacteriales</taxon>
        <taxon>Flavobacteriaceae</taxon>
        <taxon>Winogradskyella</taxon>
    </lineage>
</organism>
<feature type="transmembrane region" description="Helical" evidence="1">
    <location>
        <begin position="7"/>
        <end position="26"/>
    </location>
</feature>
<evidence type="ECO:0008006" key="4">
    <source>
        <dbReference type="Google" id="ProtNLM"/>
    </source>
</evidence>
<dbReference type="Proteomes" id="UP000256919">
    <property type="component" value="Unassembled WGS sequence"/>
</dbReference>
<feature type="transmembrane region" description="Helical" evidence="1">
    <location>
        <begin position="86"/>
        <end position="107"/>
    </location>
</feature>
<keyword evidence="1" id="KW-0812">Transmembrane</keyword>
<keyword evidence="1" id="KW-1133">Transmembrane helix</keyword>
<sequence>MLLNKILKVVLLLLGGTYILLQGFALEVEGDTVGAIGFILLTVLYVGWTKNKSKLFLMFLVAFTTAQILSFIGWHRPGLRDGQTDYLYYIANILSIISYALLILKVFIHLNLKTVFSQLTVPIIILVILDIFCVTLISSTTENSFNLYEYILEYVYNAVIMLLLSIALINYMYRNNYKSMLFLIGSIFIMFSEIIQLAYFYILKDDNLGYVYSSFLVVAFIFYYLQSQHLVTEPTPAYTDDPIEA</sequence>
<feature type="transmembrane region" description="Helical" evidence="1">
    <location>
        <begin position="180"/>
        <end position="202"/>
    </location>
</feature>
<proteinExistence type="predicted"/>
<reference evidence="2 3" key="1">
    <citation type="submission" date="2018-07" db="EMBL/GenBank/DDBJ databases">
        <title>Genomic Encyclopedia of Type Strains, Phase III (KMG-III): the genomes of soil and plant-associated and newly described type strains.</title>
        <authorList>
            <person name="Whitman W."/>
        </authorList>
    </citation>
    <scope>NUCLEOTIDE SEQUENCE [LARGE SCALE GENOMIC DNA]</scope>
    <source>
        <strain evidence="2 3">CECT 7948</strain>
    </source>
</reference>
<accession>A0A3D9LNK8</accession>
<dbReference type="OrthoDB" id="1443753at2"/>
<name>A0A3D9LNK8_9FLAO</name>
<evidence type="ECO:0000313" key="2">
    <source>
        <dbReference type="EMBL" id="REE08290.1"/>
    </source>
</evidence>
<keyword evidence="1" id="KW-0472">Membrane</keyword>
<evidence type="ECO:0000313" key="3">
    <source>
        <dbReference type="Proteomes" id="UP000256919"/>
    </source>
</evidence>
<evidence type="ECO:0000256" key="1">
    <source>
        <dbReference type="SAM" id="Phobius"/>
    </source>
</evidence>
<protein>
    <recommendedName>
        <fullName evidence="4">YhhN-like protein</fullName>
    </recommendedName>
</protein>
<feature type="transmembrane region" description="Helical" evidence="1">
    <location>
        <begin position="55"/>
        <end position="74"/>
    </location>
</feature>
<feature type="transmembrane region" description="Helical" evidence="1">
    <location>
        <begin position="119"/>
        <end position="139"/>
    </location>
</feature>
<feature type="transmembrane region" description="Helical" evidence="1">
    <location>
        <begin position="32"/>
        <end position="48"/>
    </location>
</feature>
<dbReference type="RefSeq" id="WP_115811989.1">
    <property type="nucleotide sequence ID" value="NZ_QREI01000008.1"/>
</dbReference>
<gene>
    <name evidence="2" type="ORF">DFQ09_108169</name>
</gene>
<dbReference type="AlphaFoldDB" id="A0A3D9LNK8"/>
<dbReference type="EMBL" id="QREI01000008">
    <property type="protein sequence ID" value="REE08290.1"/>
    <property type="molecule type" value="Genomic_DNA"/>
</dbReference>
<feature type="transmembrane region" description="Helical" evidence="1">
    <location>
        <begin position="154"/>
        <end position="173"/>
    </location>
</feature>